<gene>
    <name evidence="2" type="ORF">NCTC9637_04428</name>
</gene>
<proteinExistence type="predicted"/>
<dbReference type="EMBL" id="UGLB01000003">
    <property type="protein sequence ID" value="STT49468.1"/>
    <property type="molecule type" value="Genomic_DNA"/>
</dbReference>
<name>A0A336J7Z3_KLEPN</name>
<keyword evidence="1" id="KW-0732">Signal</keyword>
<organism evidence="2 3">
    <name type="scientific">Klebsiella pneumoniae</name>
    <dbReference type="NCBI Taxonomy" id="573"/>
    <lineage>
        <taxon>Bacteria</taxon>
        <taxon>Pseudomonadati</taxon>
        <taxon>Pseudomonadota</taxon>
        <taxon>Gammaproteobacteria</taxon>
        <taxon>Enterobacterales</taxon>
        <taxon>Enterobacteriaceae</taxon>
        <taxon>Klebsiella/Raoultella group</taxon>
        <taxon>Klebsiella</taxon>
        <taxon>Klebsiella pneumoniae complex</taxon>
    </lineage>
</organism>
<sequence>MRYSRAGAVWCAIYLSAVFCLPSAAADEMVQESRCVKGSILLNHRLEKEYVEDDFHIFYSLQGRDALKYQYDSSGSGVPDSIKDIAGQLQAAKYLYSSVLGLRFPLQQKIYAQARQINVYVLQLPKGNGLAFDRVAAETMSDGRQLPCGLKFVLNAALEPARNITPAHEFFHLYQYGYAVFKQKWYLEGMARWMENSFKAPEKNTRRLSPLPHCDSNFTRGYNAANYWASFAQAHFADVAIPAAAQRFRYSDGSPVLIAQEVKGGAMLAPFFNQLAQGSAAQSRQLNQANIRWSEAQQRSPQFNEAICQALAAAVAEKK</sequence>
<evidence type="ECO:0000313" key="2">
    <source>
        <dbReference type="EMBL" id="STT49468.1"/>
    </source>
</evidence>
<accession>A0A336J7Z3</accession>
<feature type="signal peptide" evidence="1">
    <location>
        <begin position="1"/>
        <end position="25"/>
    </location>
</feature>
<evidence type="ECO:0000256" key="1">
    <source>
        <dbReference type="SAM" id="SignalP"/>
    </source>
</evidence>
<feature type="chain" id="PRO_5030063363" evidence="1">
    <location>
        <begin position="26"/>
        <end position="319"/>
    </location>
</feature>
<reference evidence="2 3" key="1">
    <citation type="submission" date="2018-06" db="EMBL/GenBank/DDBJ databases">
        <authorList>
            <consortium name="Pathogen Informatics"/>
            <person name="Doyle S."/>
        </authorList>
    </citation>
    <scope>NUCLEOTIDE SEQUENCE [LARGE SCALE GENOMIC DNA]</scope>
    <source>
        <strain evidence="2 3">NCTC9637</strain>
    </source>
</reference>
<protein>
    <submittedName>
        <fullName evidence="2">Peptidase</fullName>
    </submittedName>
</protein>
<dbReference type="AlphaFoldDB" id="A0A336J7Z3"/>
<dbReference type="Proteomes" id="UP000255099">
    <property type="component" value="Unassembled WGS sequence"/>
</dbReference>
<evidence type="ECO:0000313" key="3">
    <source>
        <dbReference type="Proteomes" id="UP000255099"/>
    </source>
</evidence>